<sequence>MTLMLGFCALAPLSDATAKILAEDFPILQLVAVRFVVQAAVLIPLVSLTRRSWRMSPLGWRLTGLRTVLQVAGIWLMTKALTFLPLADAIAIAFVMPFILLLMGHFILGEEVGRRRLAACGVGFLGTLMVMQPSFAAVGWAVLYPLGVAFVFAAFMLVTRRISGEADPIAMQGASGAMAVIGLGLVYAVSPDTSALALVVPKVQALPLLLAMGLLGTTAHLLMTWSLRFAAASTLAPMQYLEIPVAALIGLLLFGDFPNALAMAGIAVTIATGLYILWRERSSA</sequence>
<dbReference type="EMBL" id="FNPX01000004">
    <property type="protein sequence ID" value="SDY93609.1"/>
    <property type="molecule type" value="Genomic_DNA"/>
</dbReference>
<proteinExistence type="predicted"/>
<dbReference type="AlphaFoldDB" id="A0A1H3NZJ8"/>
<dbReference type="STRING" id="1244108.SAMN05444004_104155"/>
<keyword evidence="1" id="KW-1133">Transmembrane helix</keyword>
<feature type="transmembrane region" description="Helical" evidence="1">
    <location>
        <begin position="170"/>
        <end position="190"/>
    </location>
</feature>
<dbReference type="PANTHER" id="PTHR22911:SF103">
    <property type="entry name" value="BLR2811 PROTEIN"/>
    <property type="match status" value="1"/>
</dbReference>
<accession>A0A1H3NZJ8</accession>
<feature type="transmembrane region" description="Helical" evidence="1">
    <location>
        <begin position="260"/>
        <end position="278"/>
    </location>
</feature>
<reference evidence="4" key="1">
    <citation type="submission" date="2016-10" db="EMBL/GenBank/DDBJ databases">
        <authorList>
            <person name="Varghese N."/>
            <person name="Submissions S."/>
        </authorList>
    </citation>
    <scope>NUCLEOTIDE SEQUENCE [LARGE SCALE GENOMIC DNA]</scope>
    <source>
        <strain evidence="4">DSM 100420</strain>
    </source>
</reference>
<gene>
    <name evidence="3" type="ORF">SAMN05444004_104155</name>
</gene>
<evidence type="ECO:0000313" key="4">
    <source>
        <dbReference type="Proteomes" id="UP000198914"/>
    </source>
</evidence>
<keyword evidence="1" id="KW-0472">Membrane</keyword>
<evidence type="ECO:0000256" key="1">
    <source>
        <dbReference type="SAM" id="Phobius"/>
    </source>
</evidence>
<dbReference type="GO" id="GO:0016020">
    <property type="term" value="C:membrane"/>
    <property type="evidence" value="ECO:0007669"/>
    <property type="project" value="InterPro"/>
</dbReference>
<dbReference type="Pfam" id="PF00892">
    <property type="entry name" value="EamA"/>
    <property type="match status" value="2"/>
</dbReference>
<dbReference type="InterPro" id="IPR000620">
    <property type="entry name" value="EamA_dom"/>
</dbReference>
<feature type="domain" description="EamA" evidence="2">
    <location>
        <begin position="4"/>
        <end position="131"/>
    </location>
</feature>
<keyword evidence="4" id="KW-1185">Reference proteome</keyword>
<organism evidence="3 4">
    <name type="scientific">Jannaschia faecimaris</name>
    <dbReference type="NCBI Taxonomy" id="1244108"/>
    <lineage>
        <taxon>Bacteria</taxon>
        <taxon>Pseudomonadati</taxon>
        <taxon>Pseudomonadota</taxon>
        <taxon>Alphaproteobacteria</taxon>
        <taxon>Rhodobacterales</taxon>
        <taxon>Roseobacteraceae</taxon>
        <taxon>Jannaschia</taxon>
    </lineage>
</organism>
<feature type="transmembrane region" description="Helical" evidence="1">
    <location>
        <begin position="141"/>
        <end position="158"/>
    </location>
</feature>
<feature type="transmembrane region" description="Helical" evidence="1">
    <location>
        <begin position="58"/>
        <end position="77"/>
    </location>
</feature>
<evidence type="ECO:0000313" key="3">
    <source>
        <dbReference type="EMBL" id="SDY93609.1"/>
    </source>
</evidence>
<dbReference type="PANTHER" id="PTHR22911">
    <property type="entry name" value="ACYL-MALONYL CONDENSING ENZYME-RELATED"/>
    <property type="match status" value="1"/>
</dbReference>
<dbReference type="Proteomes" id="UP000198914">
    <property type="component" value="Unassembled WGS sequence"/>
</dbReference>
<dbReference type="SUPFAM" id="SSF103481">
    <property type="entry name" value="Multidrug resistance efflux transporter EmrE"/>
    <property type="match status" value="2"/>
</dbReference>
<dbReference type="InterPro" id="IPR037185">
    <property type="entry name" value="EmrE-like"/>
</dbReference>
<feature type="transmembrane region" description="Helical" evidence="1">
    <location>
        <begin position="89"/>
        <end position="108"/>
    </location>
</feature>
<evidence type="ECO:0000259" key="2">
    <source>
        <dbReference type="Pfam" id="PF00892"/>
    </source>
</evidence>
<feature type="transmembrane region" description="Helical" evidence="1">
    <location>
        <begin position="28"/>
        <end position="46"/>
    </location>
</feature>
<protein>
    <submittedName>
        <fullName evidence="3">Threonine/homoserine efflux transporter RhtA</fullName>
    </submittedName>
</protein>
<name>A0A1H3NZJ8_9RHOB</name>
<feature type="domain" description="EamA" evidence="2">
    <location>
        <begin position="140"/>
        <end position="272"/>
    </location>
</feature>
<feature type="transmembrane region" description="Helical" evidence="1">
    <location>
        <begin position="205"/>
        <end position="223"/>
    </location>
</feature>
<keyword evidence="1" id="KW-0812">Transmembrane</keyword>